<dbReference type="PANTHER" id="PTHR15561">
    <property type="entry name" value="CALCITONIN GENE-RELATED PEPTIDE-RECEPTOR COMPONENT PROTEIN"/>
    <property type="match status" value="1"/>
</dbReference>
<feature type="domain" description="RNA polymerase Rpb4/RPC9 core" evidence="7">
    <location>
        <begin position="1"/>
        <end position="127"/>
    </location>
</feature>
<evidence type="ECO:0000259" key="7">
    <source>
        <dbReference type="SMART" id="SM00657"/>
    </source>
</evidence>
<evidence type="ECO:0000256" key="3">
    <source>
        <dbReference type="ARBA" id="ARBA00016672"/>
    </source>
</evidence>
<comment type="subcellular location">
    <subcellularLocation>
        <location evidence="1">Nucleus</location>
    </subcellularLocation>
</comment>
<dbReference type="Pfam" id="PF03874">
    <property type="entry name" value="RNA_pol_Rpb4"/>
    <property type="match status" value="1"/>
</dbReference>
<proteinExistence type="inferred from homology"/>
<evidence type="ECO:0000256" key="1">
    <source>
        <dbReference type="ARBA" id="ARBA00004123"/>
    </source>
</evidence>
<organism evidence="8 9">
    <name type="scientific">Iris pallida</name>
    <name type="common">Sweet iris</name>
    <dbReference type="NCBI Taxonomy" id="29817"/>
    <lineage>
        <taxon>Eukaryota</taxon>
        <taxon>Viridiplantae</taxon>
        <taxon>Streptophyta</taxon>
        <taxon>Embryophyta</taxon>
        <taxon>Tracheophyta</taxon>
        <taxon>Spermatophyta</taxon>
        <taxon>Magnoliopsida</taxon>
        <taxon>Liliopsida</taxon>
        <taxon>Asparagales</taxon>
        <taxon>Iridaceae</taxon>
        <taxon>Iridoideae</taxon>
        <taxon>Irideae</taxon>
        <taxon>Iris</taxon>
    </lineage>
</organism>
<reference evidence="8" key="2">
    <citation type="submission" date="2023-04" db="EMBL/GenBank/DDBJ databases">
        <authorList>
            <person name="Bruccoleri R.E."/>
            <person name="Oakeley E.J."/>
            <person name="Faust A.-M."/>
            <person name="Dessus-Babus S."/>
            <person name="Altorfer M."/>
            <person name="Burckhardt D."/>
            <person name="Oertli M."/>
            <person name="Naumann U."/>
            <person name="Petersen F."/>
            <person name="Wong J."/>
        </authorList>
    </citation>
    <scope>NUCLEOTIDE SEQUENCE</scope>
    <source>
        <strain evidence="8">GSM-AAB239-AS_SAM_17_03QT</strain>
        <tissue evidence="8">Leaf</tissue>
    </source>
</reference>
<dbReference type="InterPro" id="IPR038324">
    <property type="entry name" value="Rpb4/RPC9_sf"/>
</dbReference>
<dbReference type="InterPro" id="IPR010997">
    <property type="entry name" value="HRDC-like_sf"/>
</dbReference>
<evidence type="ECO:0000313" key="9">
    <source>
        <dbReference type="Proteomes" id="UP001140949"/>
    </source>
</evidence>
<reference evidence="8" key="1">
    <citation type="journal article" date="2023" name="GigaByte">
        <title>Genome assembly of the bearded iris, Iris pallida Lam.</title>
        <authorList>
            <person name="Bruccoleri R.E."/>
            <person name="Oakeley E.J."/>
            <person name="Faust A.M.E."/>
            <person name="Altorfer M."/>
            <person name="Dessus-Babus S."/>
            <person name="Burckhardt D."/>
            <person name="Oertli M."/>
            <person name="Naumann U."/>
            <person name="Petersen F."/>
            <person name="Wong J."/>
        </authorList>
    </citation>
    <scope>NUCLEOTIDE SEQUENCE</scope>
    <source>
        <strain evidence="8">GSM-AAB239-AS_SAM_17_03QT</strain>
    </source>
</reference>
<keyword evidence="5" id="KW-0804">Transcription</keyword>
<dbReference type="InterPro" id="IPR006590">
    <property type="entry name" value="RNA_pol_Rpb4/RPC9_core"/>
</dbReference>
<keyword evidence="4 8" id="KW-0240">DNA-directed RNA polymerase</keyword>
<dbReference type="Proteomes" id="UP001140949">
    <property type="component" value="Unassembled WGS sequence"/>
</dbReference>
<dbReference type="Gene3D" id="1.20.1250.40">
    <property type="match status" value="1"/>
</dbReference>
<evidence type="ECO:0000256" key="5">
    <source>
        <dbReference type="ARBA" id="ARBA00023163"/>
    </source>
</evidence>
<keyword evidence="6" id="KW-0539">Nucleus</keyword>
<evidence type="ECO:0000256" key="2">
    <source>
        <dbReference type="ARBA" id="ARBA00006898"/>
    </source>
</evidence>
<dbReference type="InterPro" id="IPR038846">
    <property type="entry name" value="RPC9"/>
</dbReference>
<dbReference type="AlphaFoldDB" id="A0AAX6I0C5"/>
<dbReference type="GO" id="GO:0005666">
    <property type="term" value="C:RNA polymerase III complex"/>
    <property type="evidence" value="ECO:0007669"/>
    <property type="project" value="InterPro"/>
</dbReference>
<dbReference type="SMART" id="SM00657">
    <property type="entry name" value="RPOL4c"/>
    <property type="match status" value="1"/>
</dbReference>
<comment type="caution">
    <text evidence="8">The sequence shown here is derived from an EMBL/GenBank/DDBJ whole genome shotgun (WGS) entry which is preliminary data.</text>
</comment>
<accession>A0AAX6I0C5</accession>
<name>A0AAX6I0C5_IRIPA</name>
<dbReference type="PANTHER" id="PTHR15561:SF0">
    <property type="entry name" value="DNA-DIRECTED RNA POLYMERASE III SUBUNIT RPC9"/>
    <property type="match status" value="1"/>
</dbReference>
<dbReference type="InterPro" id="IPR005574">
    <property type="entry name" value="Rpb4/RPC9"/>
</dbReference>
<dbReference type="SUPFAM" id="SSF47819">
    <property type="entry name" value="HRDC-like"/>
    <property type="match status" value="1"/>
</dbReference>
<gene>
    <name evidence="8" type="ORF">M6B38_279075</name>
</gene>
<evidence type="ECO:0000256" key="6">
    <source>
        <dbReference type="ARBA" id="ARBA00023242"/>
    </source>
</evidence>
<dbReference type="GO" id="GO:0006384">
    <property type="term" value="P:transcription initiation at RNA polymerase III promoter"/>
    <property type="evidence" value="ECO:0007669"/>
    <property type="project" value="InterPro"/>
</dbReference>
<evidence type="ECO:0000256" key="4">
    <source>
        <dbReference type="ARBA" id="ARBA00022478"/>
    </source>
</evidence>
<evidence type="ECO:0000313" key="8">
    <source>
        <dbReference type="EMBL" id="KAJ6846184.1"/>
    </source>
</evidence>
<sequence>MKILQANAGALTDSEVIDFFRSRGATSDPMGCIGAVAKPECKVFDYLTNSPTCNQKKEAISGFINRCEKFKLAKAEILNIINVRPSNEAQIYPLIESIDERFHRDEAEGTSEVGDLVNLVVEVLFPPPKSEDEASGEEEQYESTLFAWFLTETKKV</sequence>
<comment type="similarity">
    <text evidence="2">Belongs to the eukaryotic RPC9 RNA polymerase subunit family.</text>
</comment>
<keyword evidence="9" id="KW-1185">Reference proteome</keyword>
<dbReference type="GO" id="GO:0000166">
    <property type="term" value="F:nucleotide binding"/>
    <property type="evidence" value="ECO:0007669"/>
    <property type="project" value="InterPro"/>
</dbReference>
<dbReference type="EMBL" id="JANAVB010005599">
    <property type="protein sequence ID" value="KAJ6846184.1"/>
    <property type="molecule type" value="Genomic_DNA"/>
</dbReference>
<protein>
    <recommendedName>
        <fullName evidence="3">DNA-directed RNA polymerase III subunit RPC9</fullName>
    </recommendedName>
</protein>